<evidence type="ECO:0000259" key="2">
    <source>
        <dbReference type="PROSITE" id="PS51352"/>
    </source>
</evidence>
<dbReference type="PROSITE" id="PS51352">
    <property type="entry name" value="THIOREDOXIN_2"/>
    <property type="match status" value="1"/>
</dbReference>
<dbReference type="Gene3D" id="3.40.30.10">
    <property type="entry name" value="Glutaredoxin"/>
    <property type="match status" value="1"/>
</dbReference>
<sequence>MVTANAFASDGIKWHKYEEGMKSGKNSQKKVFLFFYSDFCRYCKEMESKTFKNTSVIDAVNNNFIPVKVNTDKEQNIAEEYGVRGLPSIFFISEKGEITNKYPGYIPSDMLLIALKHVYTDSYKTMSLKSYMNSISSSEK</sequence>
<name>E1Y9W8_9BACT</name>
<dbReference type="InterPro" id="IPR051099">
    <property type="entry name" value="AGR/TXD"/>
</dbReference>
<dbReference type="PANTHER" id="PTHR15337:SF11">
    <property type="entry name" value="THIOREDOXIN DOMAIN-CONTAINING PROTEIN"/>
    <property type="match status" value="1"/>
</dbReference>
<dbReference type="Pfam" id="PF13098">
    <property type="entry name" value="Thioredoxin_2"/>
    <property type="match status" value="1"/>
</dbReference>
<dbReference type="EMBL" id="FR695866">
    <property type="protein sequence ID" value="CBX27362.1"/>
    <property type="molecule type" value="Genomic_DNA"/>
</dbReference>
<organism evidence="3">
    <name type="scientific">uncultured Desulfobacterium sp</name>
    <dbReference type="NCBI Taxonomy" id="201089"/>
    <lineage>
        <taxon>Bacteria</taxon>
        <taxon>Pseudomonadati</taxon>
        <taxon>Thermodesulfobacteriota</taxon>
        <taxon>Desulfobacteria</taxon>
        <taxon>Desulfobacterales</taxon>
        <taxon>Desulfobacteriaceae</taxon>
        <taxon>Desulfobacterium</taxon>
        <taxon>environmental samples</taxon>
    </lineage>
</organism>
<dbReference type="PANTHER" id="PTHR15337">
    <property type="entry name" value="ANTERIOR GRADIENT PROTEIN-RELATED"/>
    <property type="match status" value="1"/>
</dbReference>
<accession>E1Y9W8</accession>
<dbReference type="AlphaFoldDB" id="E1Y9W8"/>
<dbReference type="SUPFAM" id="SSF52833">
    <property type="entry name" value="Thioredoxin-like"/>
    <property type="match status" value="1"/>
</dbReference>
<gene>
    <name evidence="3" type="ORF">N47_H21840</name>
</gene>
<evidence type="ECO:0000256" key="1">
    <source>
        <dbReference type="ARBA" id="ARBA00022729"/>
    </source>
</evidence>
<reference evidence="3" key="1">
    <citation type="journal article" date="2011" name="Environ. Microbiol.">
        <title>Genomic insights into the metabolic potential of the polycyclic aromatic hydrocarbon degrading sulfate-reducing Deltaproteobacterium N47.</title>
        <authorList>
            <person name="Bergmann F."/>
            <person name="Selesi D."/>
            <person name="Weinmaier T."/>
            <person name="Tischler P."/>
            <person name="Rattei T."/>
            <person name="Meckenstock R.U."/>
        </authorList>
    </citation>
    <scope>NUCLEOTIDE SEQUENCE</scope>
</reference>
<dbReference type="InterPro" id="IPR012336">
    <property type="entry name" value="Thioredoxin-like_fold"/>
</dbReference>
<keyword evidence="1" id="KW-0732">Signal</keyword>
<proteinExistence type="predicted"/>
<dbReference type="InterPro" id="IPR013766">
    <property type="entry name" value="Thioredoxin_domain"/>
</dbReference>
<evidence type="ECO:0000313" key="3">
    <source>
        <dbReference type="EMBL" id="CBX27362.1"/>
    </source>
</evidence>
<protein>
    <recommendedName>
        <fullName evidence="2">Thioredoxin domain-containing protein</fullName>
    </recommendedName>
</protein>
<dbReference type="InterPro" id="IPR036249">
    <property type="entry name" value="Thioredoxin-like_sf"/>
</dbReference>
<feature type="domain" description="Thioredoxin" evidence="2">
    <location>
        <begin position="1"/>
        <end position="120"/>
    </location>
</feature>